<dbReference type="PANTHER" id="PTHR11786">
    <property type="entry name" value="N-HYDROXYARYLAMINE O-ACETYLTRANSFERASE"/>
    <property type="match status" value="1"/>
</dbReference>
<reference evidence="3 4" key="2">
    <citation type="journal article" date="2022" name="Mar. Drugs">
        <title>Bioassay-Guided Fractionation Leads to the Detection of Cholic Acid Generated by the Rare Thalassomonas sp.</title>
        <authorList>
            <person name="Pheiffer F."/>
            <person name="Schneider Y.K."/>
            <person name="Hansen E.H."/>
            <person name="Andersen J.H."/>
            <person name="Isaksson J."/>
            <person name="Busche T."/>
            <person name="R C."/>
            <person name="Kalinowski J."/>
            <person name="Zyl L.V."/>
            <person name="Trindade M."/>
        </authorList>
    </citation>
    <scope>NUCLEOTIDE SEQUENCE [LARGE SCALE GENOMIC DNA]</scope>
    <source>
        <strain evidence="3 4">XOM25</strain>
    </source>
</reference>
<dbReference type="PANTHER" id="PTHR11786:SF0">
    <property type="entry name" value="ARYLAMINE N-ACETYLTRANSFERASE 4-RELATED"/>
    <property type="match status" value="1"/>
</dbReference>
<dbReference type="AlphaFoldDB" id="A0AAE9Z742"/>
<dbReference type="RefSeq" id="WP_044838694.1">
    <property type="nucleotide sequence ID" value="NZ_CP059733.1"/>
</dbReference>
<dbReference type="SUPFAM" id="SSF54001">
    <property type="entry name" value="Cysteine proteinases"/>
    <property type="match status" value="1"/>
</dbReference>
<name>A0AAE9Z742_9GAMM</name>
<dbReference type="Proteomes" id="UP000032352">
    <property type="component" value="Chromosome"/>
</dbReference>
<evidence type="ECO:0000256" key="2">
    <source>
        <dbReference type="RuleBase" id="RU003452"/>
    </source>
</evidence>
<dbReference type="InterPro" id="IPR038765">
    <property type="entry name" value="Papain-like_cys_pep_sf"/>
</dbReference>
<organism evidence="3 4">
    <name type="scientific">Thalassomonas viridans</name>
    <dbReference type="NCBI Taxonomy" id="137584"/>
    <lineage>
        <taxon>Bacteria</taxon>
        <taxon>Pseudomonadati</taxon>
        <taxon>Pseudomonadota</taxon>
        <taxon>Gammaproteobacteria</taxon>
        <taxon>Alteromonadales</taxon>
        <taxon>Colwelliaceae</taxon>
        <taxon>Thalassomonas</taxon>
    </lineage>
</organism>
<evidence type="ECO:0000313" key="3">
    <source>
        <dbReference type="EMBL" id="WDE07976.1"/>
    </source>
</evidence>
<dbReference type="PRINTS" id="PR01543">
    <property type="entry name" value="ANATRNSFRASE"/>
</dbReference>
<dbReference type="Pfam" id="PF00797">
    <property type="entry name" value="Acetyltransf_2"/>
    <property type="match status" value="1"/>
</dbReference>
<sequence>MINKGPVEKTLTAQEVQQYLQRLNYSGDCSADIQTLTNLHRAHMENVPFENLDIVLGHEIKLLPAALFAKVVNGKRGGFCYEVNFLFASLLSALGFEVYLHAARVYGKQGYGPAFDHMLLSVRLGECLYIADVGFGDSFITPLCLMQGQEVGTADSPAGIALDCLNRSEVRQGDVSYKVAMITDMTTDGLVLMQQKPSQQWQRQYLFSLQAFELIAFNDMCHYHQTSPKSSFTQKSVCSVATACGRKTISGNSFIETIDNKRYESEIADQDNCRELLLQHFGISLPQDISDSSWHKLLINNRR</sequence>
<dbReference type="InterPro" id="IPR053710">
    <property type="entry name" value="Arylamine_NAT_domain_sf"/>
</dbReference>
<reference evidence="3 4" key="1">
    <citation type="journal article" date="2015" name="Genome Announc.">
        <title>Draft Genome Sequences of Marine Isolates of Thalassomonas viridans and Thalassomonas actiniarum.</title>
        <authorList>
            <person name="Olonade I."/>
            <person name="van Zyl L.J."/>
            <person name="Trindade M."/>
        </authorList>
    </citation>
    <scope>NUCLEOTIDE SEQUENCE [LARGE SCALE GENOMIC DNA]</scope>
    <source>
        <strain evidence="3 4">XOM25</strain>
    </source>
</reference>
<gene>
    <name evidence="3" type="ORF">SG34_014425</name>
</gene>
<evidence type="ECO:0000313" key="4">
    <source>
        <dbReference type="Proteomes" id="UP000032352"/>
    </source>
</evidence>
<protein>
    <submittedName>
        <fullName evidence="3">Arylamine N-acetyltransferase</fullName>
    </submittedName>
</protein>
<proteinExistence type="inferred from homology"/>
<evidence type="ECO:0000256" key="1">
    <source>
        <dbReference type="ARBA" id="ARBA00006547"/>
    </source>
</evidence>
<accession>A0AAE9Z742</accession>
<dbReference type="InterPro" id="IPR001447">
    <property type="entry name" value="Arylamine_N-AcTrfase"/>
</dbReference>
<dbReference type="KEGG" id="tvd:SG34_014425"/>
<dbReference type="GO" id="GO:0016407">
    <property type="term" value="F:acetyltransferase activity"/>
    <property type="evidence" value="ECO:0007669"/>
    <property type="project" value="InterPro"/>
</dbReference>
<keyword evidence="4" id="KW-1185">Reference proteome</keyword>
<dbReference type="EMBL" id="CP059733">
    <property type="protein sequence ID" value="WDE07976.1"/>
    <property type="molecule type" value="Genomic_DNA"/>
</dbReference>
<dbReference type="Gene3D" id="3.30.2140.20">
    <property type="match status" value="1"/>
</dbReference>
<comment type="similarity">
    <text evidence="1 2">Belongs to the arylamine N-acetyltransferase family.</text>
</comment>